<evidence type="ECO:0000313" key="1">
    <source>
        <dbReference type="EMBL" id="SBS98331.1"/>
    </source>
</evidence>
<organism evidence="1 4">
    <name type="scientific">Plasmodium malariae</name>
    <dbReference type="NCBI Taxonomy" id="5858"/>
    <lineage>
        <taxon>Eukaryota</taxon>
        <taxon>Sar</taxon>
        <taxon>Alveolata</taxon>
        <taxon>Apicomplexa</taxon>
        <taxon>Aconoidasida</taxon>
        <taxon>Haemosporida</taxon>
        <taxon>Plasmodiidae</taxon>
        <taxon>Plasmodium</taxon>
        <taxon>Plasmodium (Plasmodium)</taxon>
    </lineage>
</organism>
<gene>
    <name evidence="3" type="primary">PmUG01_13036800</name>
    <name evidence="2" type="synonym">PmlGA01_130030200</name>
    <name evidence="1" type="ORF">PMALA_063180</name>
    <name evidence="2" type="ORF">PMLGA01_130030200</name>
    <name evidence="3" type="ORF">PMUG01_13036800</name>
</gene>
<proteinExistence type="predicted"/>
<dbReference type="AlphaFoldDB" id="A0A1A8X2E1"/>
<evidence type="ECO:0000313" key="2">
    <source>
        <dbReference type="EMBL" id="SBT72293.1"/>
    </source>
</evidence>
<dbReference type="Proteomes" id="UP000219813">
    <property type="component" value="Chromosome 13"/>
</dbReference>
<reference evidence="5 6" key="3">
    <citation type="submission" date="2016-06" db="EMBL/GenBank/DDBJ databases">
        <authorList>
            <consortium name="Pathogen Informatics"/>
        </authorList>
    </citation>
    <scope>NUCLEOTIDE SEQUENCE [LARGE SCALE GENOMIC DNA]</scope>
    <source>
        <strain evidence="2">PmlGA01</strain>
    </source>
</reference>
<protein>
    <submittedName>
        <fullName evidence="1">Uncharacterized protein</fullName>
    </submittedName>
</protein>
<dbReference type="OMA" id="CINEIEC"/>
<dbReference type="EMBL" id="LT594634">
    <property type="protein sequence ID" value="SCP02721.1"/>
    <property type="molecule type" value="Genomic_DNA"/>
</dbReference>
<evidence type="ECO:0000313" key="4">
    <source>
        <dbReference type="Proteomes" id="UP000078597"/>
    </source>
</evidence>
<dbReference type="EMBL" id="LT594501">
    <property type="protein sequence ID" value="SBT72293.1"/>
    <property type="molecule type" value="Genomic_DNA"/>
</dbReference>
<reference evidence="1" key="1">
    <citation type="submission" date="2016-05" db="EMBL/GenBank/DDBJ databases">
        <authorList>
            <person name="Lavstsen T."/>
            <person name="Jespersen J.S."/>
        </authorList>
    </citation>
    <scope>NUCLEOTIDE SEQUENCE [LARGE SCALE GENOMIC DNA]</scope>
</reference>
<name>A0A1A8X2E1_PLAMA</name>
<dbReference type="Proteomes" id="UP000219799">
    <property type="component" value="Chromosome 13"/>
</dbReference>
<evidence type="ECO:0000313" key="5">
    <source>
        <dbReference type="Proteomes" id="UP000219799"/>
    </source>
</evidence>
<reference evidence="4" key="2">
    <citation type="submission" date="2016-05" db="EMBL/GenBank/DDBJ databases">
        <authorList>
            <person name="Naeem Raeece"/>
        </authorList>
    </citation>
    <scope>NUCLEOTIDE SEQUENCE [LARGE SCALE GENOMIC DNA]</scope>
</reference>
<dbReference type="RefSeq" id="XP_028863753.1">
    <property type="nucleotide sequence ID" value="XM_029007356.1"/>
</dbReference>
<dbReference type="KEGG" id="pmal:PMUG01_13036800"/>
<sequence>MNCLSEERHFQNIVKKLKNYSIYDEIDKNKLDKNIIKKISILYDLFRHINKERNSNTTDFIYTSDIKYSLKHDEFVRIRFHITPIERKGINSLDENNYSYIQNLNNLVSNIYNPSIYDQFIKNQIEEDKEKLQIMIKCINEIECAYIYKYRSDNNIKLTFDVFCHNFYVFLSYDYKKKLSIKNFKNKYNQIKQDNEFEYSTTQNIMQLNSIGLILKNNDNSFEQEYLEKLNPYIFESEAIIKELHSKKYAPIKKLELENNFFIKNDNYEQDMRRLIQVEKIKNEYRRLKNNIRKNF</sequence>
<dbReference type="EMBL" id="FLQW01005096">
    <property type="protein sequence ID" value="SBS98331.1"/>
    <property type="molecule type" value="Genomic_DNA"/>
</dbReference>
<evidence type="ECO:0000313" key="6">
    <source>
        <dbReference type="Proteomes" id="UP000219813"/>
    </source>
</evidence>
<keyword evidence="6" id="KW-1185">Reference proteome</keyword>
<dbReference type="Proteomes" id="UP000078597">
    <property type="component" value="Unassembled WGS sequence"/>
</dbReference>
<dbReference type="GeneID" id="39871082"/>
<accession>A0A1A8X2E1</accession>
<dbReference type="VEuPathDB" id="PlasmoDB:PmUG01_13036800"/>
<dbReference type="OrthoDB" id="383974at2759"/>
<evidence type="ECO:0000313" key="3">
    <source>
        <dbReference type="EMBL" id="SCP02721.1"/>
    </source>
</evidence>
<accession>A0A1C3KF63</accession>